<protein>
    <submittedName>
        <fullName evidence="1">SRPBCC family protein</fullName>
    </submittedName>
</protein>
<proteinExistence type="predicted"/>
<dbReference type="Proteomes" id="UP001156484">
    <property type="component" value="Chromosome"/>
</dbReference>
<organism evidence="1 2">
    <name type="scientific">Rhodococcus sacchari</name>
    <dbReference type="NCBI Taxonomy" id="2962047"/>
    <lineage>
        <taxon>Bacteria</taxon>
        <taxon>Bacillati</taxon>
        <taxon>Actinomycetota</taxon>
        <taxon>Actinomycetes</taxon>
        <taxon>Mycobacteriales</taxon>
        <taxon>Nocardiaceae</taxon>
        <taxon>Rhodococcus</taxon>
    </lineage>
</organism>
<accession>A0ACD4DB54</accession>
<keyword evidence="2" id="KW-1185">Reference proteome</keyword>
<evidence type="ECO:0000313" key="1">
    <source>
        <dbReference type="EMBL" id="UYP17179.1"/>
    </source>
</evidence>
<name>A0ACD4DB54_9NOCA</name>
<reference evidence="1" key="1">
    <citation type="submission" date="2022-10" db="EMBL/GenBank/DDBJ databases">
        <title>Rhodococcus ferula Z13 complete genome.</title>
        <authorList>
            <person name="Long X."/>
            <person name="Zang M."/>
        </authorList>
    </citation>
    <scope>NUCLEOTIDE SEQUENCE</scope>
    <source>
        <strain evidence="1">Z13</strain>
    </source>
</reference>
<dbReference type="EMBL" id="CP107551">
    <property type="protein sequence ID" value="UYP17179.1"/>
    <property type="molecule type" value="Genomic_DNA"/>
</dbReference>
<evidence type="ECO:0000313" key="2">
    <source>
        <dbReference type="Proteomes" id="UP001156484"/>
    </source>
</evidence>
<gene>
    <name evidence="1" type="ORF">OED52_10560</name>
</gene>
<sequence>MQIEPLTYQSSVVVSADPEKVYALVSDVTRTGEWSPVCVECRWDDGHGPEVGSFFTGRNVNPERTWETRSQVVAADPGREFAWSVGPGLVRWGYLMEPVEGGTKLTETWEFGAAGQEMFRERFGDTAPAEIAKREQAAREGIPVTLDAIKRILEG</sequence>